<name>A0A7R8WEQ5_9CRUS</name>
<dbReference type="AlphaFoldDB" id="A0A7R8WEQ5"/>
<protein>
    <submittedName>
        <fullName evidence="1">Uncharacterized protein</fullName>
    </submittedName>
</protein>
<sequence length="270" mass="30414">MGFKGHFAPGMFFIAGSIWHLVNGLERYYRCKRIGTPGKLRLMASYPGIPFLGKRYSKIHAEALFLLVAGVLDVIGEFRIGIGPRNTSQYWINPSSVQHIVMLTLLCVRSTISLICYYTKRLPHEADYLTTGLLPVDYRKFVNKGSVSQQGSQVKDLKQLVSGRRNPVGFVGAFQAWRNWPPPLHQGRLPPPHCVRELRRKVDEERPPFCQVTSSLGVRQLSLTACSSSDLQLKTQSPKLYNTVFTPVRDAVRDGVPDSVRDKELNSSRT</sequence>
<gene>
    <name evidence="1" type="ORF">CTOB1V02_LOCUS6850</name>
</gene>
<evidence type="ECO:0000313" key="1">
    <source>
        <dbReference type="EMBL" id="CAD7228975.1"/>
    </source>
</evidence>
<reference evidence="1" key="1">
    <citation type="submission" date="2020-11" db="EMBL/GenBank/DDBJ databases">
        <authorList>
            <person name="Tran Van P."/>
        </authorList>
    </citation>
    <scope>NUCLEOTIDE SEQUENCE</scope>
</reference>
<dbReference type="EMBL" id="OB661785">
    <property type="protein sequence ID" value="CAD7228975.1"/>
    <property type="molecule type" value="Genomic_DNA"/>
</dbReference>
<proteinExistence type="predicted"/>
<organism evidence="1">
    <name type="scientific">Cyprideis torosa</name>
    <dbReference type="NCBI Taxonomy" id="163714"/>
    <lineage>
        <taxon>Eukaryota</taxon>
        <taxon>Metazoa</taxon>
        <taxon>Ecdysozoa</taxon>
        <taxon>Arthropoda</taxon>
        <taxon>Crustacea</taxon>
        <taxon>Oligostraca</taxon>
        <taxon>Ostracoda</taxon>
        <taxon>Podocopa</taxon>
        <taxon>Podocopida</taxon>
        <taxon>Cytherocopina</taxon>
        <taxon>Cytheroidea</taxon>
        <taxon>Cytherideidae</taxon>
        <taxon>Cyprideis</taxon>
    </lineage>
</organism>
<accession>A0A7R8WEQ5</accession>